<name>A0ACC1K527_9FUNG</name>
<proteinExistence type="predicted"/>
<comment type="caution">
    <text evidence="1">The sequence shown here is derived from an EMBL/GenBank/DDBJ whole genome shotgun (WGS) entry which is preliminary data.</text>
</comment>
<evidence type="ECO:0000313" key="2">
    <source>
        <dbReference type="Proteomes" id="UP001140234"/>
    </source>
</evidence>
<keyword evidence="2" id="KW-1185">Reference proteome</keyword>
<dbReference type="EMBL" id="JANBUJ010000227">
    <property type="protein sequence ID" value="KAJ2773426.1"/>
    <property type="molecule type" value="Genomic_DNA"/>
</dbReference>
<sequence>MRSATSVGLFPDSPEIVLCGGPSEASGAAITGRVVMSTKQAAQLVRLRVALRPRRARLFQTQQSVAPAEQYSTVLVADGETLEQVVHGALRGGAHEWRFSIAAPGTLAETVYGRDCFVAYELVASAQSAGTFGGTAHSQAHPIAVKRVPRPDCLWSLAASQAVNESATWRGRVELSLVAASHIVHDQQRLAVRGVIRPLEKGLALRRAGFQIVEHITHNVGLHGTLQPCLAKRVVVDNMAETTAAGDLPCEPASTALAAHVDQELLVQETSVESCLSVPPAYTGIQYDIRRGPARTSHELVLFVTIADAHGCTHRLRLATPVYVLPRADAYSTSPPRYEDAAADRLVAADADAQQRDRDFWSEFVLVDIAGAAGAVVQDTLTACPLALEGYCVADEAQPPPPPYPGAASAIERTLVAASTPDLLAPQQPVRRQQQRLCSGPFRRRSLA</sequence>
<dbReference type="Proteomes" id="UP001140234">
    <property type="component" value="Unassembled WGS sequence"/>
</dbReference>
<reference evidence="1" key="1">
    <citation type="submission" date="2022-07" db="EMBL/GenBank/DDBJ databases">
        <title>Phylogenomic reconstructions and comparative analyses of Kickxellomycotina fungi.</title>
        <authorList>
            <person name="Reynolds N.K."/>
            <person name="Stajich J.E."/>
            <person name="Barry K."/>
            <person name="Grigoriev I.V."/>
            <person name="Crous P."/>
            <person name="Smith M.E."/>
        </authorList>
    </citation>
    <scope>NUCLEOTIDE SEQUENCE</scope>
    <source>
        <strain evidence="1">CBS 109366</strain>
    </source>
</reference>
<organism evidence="1 2">
    <name type="scientific">Coemansia nantahalensis</name>
    <dbReference type="NCBI Taxonomy" id="2789366"/>
    <lineage>
        <taxon>Eukaryota</taxon>
        <taxon>Fungi</taxon>
        <taxon>Fungi incertae sedis</taxon>
        <taxon>Zoopagomycota</taxon>
        <taxon>Kickxellomycotina</taxon>
        <taxon>Kickxellomycetes</taxon>
        <taxon>Kickxellales</taxon>
        <taxon>Kickxellaceae</taxon>
        <taxon>Coemansia</taxon>
    </lineage>
</organism>
<accession>A0ACC1K527</accession>
<protein>
    <submittedName>
        <fullName evidence="1">Uncharacterized protein</fullName>
    </submittedName>
</protein>
<gene>
    <name evidence="1" type="ORF">IWQ57_001301</name>
</gene>
<evidence type="ECO:0000313" key="1">
    <source>
        <dbReference type="EMBL" id="KAJ2773426.1"/>
    </source>
</evidence>